<feature type="region of interest" description="Disordered" evidence="1">
    <location>
        <begin position="1"/>
        <end position="20"/>
    </location>
</feature>
<accession>A0A397IM62</accession>
<feature type="compositionally biased region" description="Acidic residues" evidence="1">
    <location>
        <begin position="73"/>
        <end position="83"/>
    </location>
</feature>
<evidence type="ECO:0000313" key="3">
    <source>
        <dbReference type="Proteomes" id="UP000266861"/>
    </source>
</evidence>
<keyword evidence="3" id="KW-1185">Reference proteome</keyword>
<organism evidence="2 3">
    <name type="scientific">Diversispora epigaea</name>
    <dbReference type="NCBI Taxonomy" id="1348612"/>
    <lineage>
        <taxon>Eukaryota</taxon>
        <taxon>Fungi</taxon>
        <taxon>Fungi incertae sedis</taxon>
        <taxon>Mucoromycota</taxon>
        <taxon>Glomeromycotina</taxon>
        <taxon>Glomeromycetes</taxon>
        <taxon>Diversisporales</taxon>
        <taxon>Diversisporaceae</taxon>
        <taxon>Diversispora</taxon>
    </lineage>
</organism>
<comment type="caution">
    <text evidence="2">The sequence shown here is derived from an EMBL/GenBank/DDBJ whole genome shotgun (WGS) entry which is preliminary data.</text>
</comment>
<dbReference type="OrthoDB" id="2441497at2759"/>
<name>A0A397IM62_9GLOM</name>
<evidence type="ECO:0000313" key="2">
    <source>
        <dbReference type="EMBL" id="RHZ77011.1"/>
    </source>
</evidence>
<evidence type="ECO:0000256" key="1">
    <source>
        <dbReference type="SAM" id="MobiDB-lite"/>
    </source>
</evidence>
<proteinExistence type="predicted"/>
<dbReference type="EMBL" id="PQFF01000176">
    <property type="protein sequence ID" value="RHZ77011.1"/>
    <property type="molecule type" value="Genomic_DNA"/>
</dbReference>
<gene>
    <name evidence="2" type="ORF">Glove_186g138</name>
</gene>
<protein>
    <submittedName>
        <fullName evidence="2">Uncharacterized protein</fullName>
    </submittedName>
</protein>
<dbReference type="Proteomes" id="UP000266861">
    <property type="component" value="Unassembled WGS sequence"/>
</dbReference>
<feature type="region of interest" description="Disordered" evidence="1">
    <location>
        <begin position="51"/>
        <end position="89"/>
    </location>
</feature>
<sequence length="185" mass="22751">MTRLKDFDDGQQERTHERGLKYGYRYGYGYGYEYEHEHRYGLGYKKEKETINKPKFEESEELEEQQQQQQQQQEEEEEVEIPDIEYCPSPIKEEEIPYEPFDEELKIDFKFLKQQQLPNAESYEFDNIKFKEPSFPEIDPREYQSREVMNEYELFGFDHLIFKDFDHDNDFEFKTAFEDFQFSIP</sequence>
<dbReference type="AlphaFoldDB" id="A0A397IM62"/>
<reference evidence="2 3" key="1">
    <citation type="submission" date="2018-08" db="EMBL/GenBank/DDBJ databases">
        <title>Genome and evolution of the arbuscular mycorrhizal fungus Diversispora epigaea (formerly Glomus versiforme) and its bacterial endosymbionts.</title>
        <authorList>
            <person name="Sun X."/>
            <person name="Fei Z."/>
            <person name="Harrison M."/>
        </authorList>
    </citation>
    <scope>NUCLEOTIDE SEQUENCE [LARGE SCALE GENOMIC DNA]</scope>
    <source>
        <strain evidence="2 3">IT104</strain>
    </source>
</reference>